<reference evidence="3" key="1">
    <citation type="journal article" date="2014" name="Int. J. Syst. Evol. Microbiol.">
        <title>Complete genome sequence of Corynebacterium casei LMG S-19264T (=DSM 44701T), isolated from a smear-ripened cheese.</title>
        <authorList>
            <consortium name="US DOE Joint Genome Institute (JGI-PGF)"/>
            <person name="Walter F."/>
            <person name="Albersmeier A."/>
            <person name="Kalinowski J."/>
            <person name="Ruckert C."/>
        </authorList>
    </citation>
    <scope>NUCLEOTIDE SEQUENCE</scope>
    <source>
        <strain evidence="3">CCM 8711</strain>
    </source>
</reference>
<dbReference type="InterPro" id="IPR012338">
    <property type="entry name" value="Beta-lactam/transpept-like"/>
</dbReference>
<evidence type="ECO:0000313" key="3">
    <source>
        <dbReference type="EMBL" id="GGI51304.1"/>
    </source>
</evidence>
<evidence type="ECO:0008006" key="5">
    <source>
        <dbReference type="Google" id="ProtNLM"/>
    </source>
</evidence>
<dbReference type="EMBL" id="BMDO01000006">
    <property type="protein sequence ID" value="GGI51304.1"/>
    <property type="molecule type" value="Genomic_DNA"/>
</dbReference>
<dbReference type="PANTHER" id="PTHR46825:SF12">
    <property type="entry name" value="PENICILLIN-BINDING PROTEIN 4"/>
    <property type="match status" value="1"/>
</dbReference>
<dbReference type="Pfam" id="PF11954">
    <property type="entry name" value="DUF3471"/>
    <property type="match status" value="1"/>
</dbReference>
<evidence type="ECO:0000259" key="2">
    <source>
        <dbReference type="Pfam" id="PF11954"/>
    </source>
</evidence>
<dbReference type="SUPFAM" id="SSF56601">
    <property type="entry name" value="beta-lactamase/transpeptidase-like"/>
    <property type="match status" value="1"/>
</dbReference>
<evidence type="ECO:0000259" key="1">
    <source>
        <dbReference type="Pfam" id="PF00144"/>
    </source>
</evidence>
<dbReference type="Pfam" id="PF00144">
    <property type="entry name" value="Beta-lactamase"/>
    <property type="match status" value="1"/>
</dbReference>
<sequence length="467" mass="50967">MQPCVSNAQNAVDPQIARVEKSLIGPTHTKGFTGWALKERMAHYHINGLSIAVIRNYKIAWAKGYGRADKEQHLPVTLQTRFQAGSISKSVNALGILTLVRDGKLALDTDVNHYLSTWKLAQSGGSKVTLANLLSHTAGLNVSGFSGYTAGQPIPSVQQVLNGEKPANSPPVRMVEKPGTGFAYSGGGVTVAQLIAMDVTHQSYEQLMDERVLKPLEMSNSTFEQPVVKPRAAVLASGYDESGRKFKGGNYHFYPEQAAAGLWTTPTNLARFILAIQKAFEGKDPGIIPQTLAAKMLTPFIDKRAGLGVFIDSLKGMDYFGHDGLTYGFRSLYYGSLKGGNGVVIMTNSVSDGLIPEIVNSIARVYNFKGLYNSVEEKNKIVSQTILQSYVGRYQLAPGMILNIYRQANQLLVQLTGQSSIPIFAETDRKFYIKVVNAQLEFVKEKGKVTKVILYQDGAANIAPRIK</sequence>
<accession>A0A917N2A3</accession>
<organism evidence="3 4">
    <name type="scientific">Mucilaginibacter galii</name>
    <dbReference type="NCBI Taxonomy" id="2005073"/>
    <lineage>
        <taxon>Bacteria</taxon>
        <taxon>Pseudomonadati</taxon>
        <taxon>Bacteroidota</taxon>
        <taxon>Sphingobacteriia</taxon>
        <taxon>Sphingobacteriales</taxon>
        <taxon>Sphingobacteriaceae</taxon>
        <taxon>Mucilaginibacter</taxon>
    </lineage>
</organism>
<comment type="caution">
    <text evidence="3">The sequence shown here is derived from an EMBL/GenBank/DDBJ whole genome shotgun (WGS) entry which is preliminary data.</text>
</comment>
<dbReference type="InterPro" id="IPR050491">
    <property type="entry name" value="AmpC-like"/>
</dbReference>
<feature type="domain" description="Peptidase S12 Pab87-related C-terminal" evidence="2">
    <location>
        <begin position="378"/>
        <end position="455"/>
    </location>
</feature>
<name>A0A917N2A3_9SPHI</name>
<dbReference type="Gene3D" id="3.40.710.10">
    <property type="entry name" value="DD-peptidase/beta-lactamase superfamily"/>
    <property type="match status" value="1"/>
</dbReference>
<dbReference type="AlphaFoldDB" id="A0A917N2A3"/>
<dbReference type="InterPro" id="IPR001466">
    <property type="entry name" value="Beta-lactam-related"/>
</dbReference>
<protein>
    <recommendedName>
        <fullName evidence="5">Serine hydrolase</fullName>
    </recommendedName>
</protein>
<reference evidence="3" key="2">
    <citation type="submission" date="2020-09" db="EMBL/GenBank/DDBJ databases">
        <authorList>
            <person name="Sun Q."/>
            <person name="Sedlacek I."/>
        </authorList>
    </citation>
    <scope>NUCLEOTIDE SEQUENCE</scope>
    <source>
        <strain evidence="3">CCM 8711</strain>
    </source>
</reference>
<gene>
    <name evidence="3" type="ORF">GCM10011425_25160</name>
</gene>
<keyword evidence="4" id="KW-1185">Reference proteome</keyword>
<feature type="domain" description="Beta-lactamase-related" evidence="1">
    <location>
        <begin position="37"/>
        <end position="351"/>
    </location>
</feature>
<dbReference type="PANTHER" id="PTHR46825">
    <property type="entry name" value="D-ALANYL-D-ALANINE-CARBOXYPEPTIDASE/ENDOPEPTIDASE AMPH"/>
    <property type="match status" value="1"/>
</dbReference>
<evidence type="ECO:0000313" key="4">
    <source>
        <dbReference type="Proteomes" id="UP000662074"/>
    </source>
</evidence>
<proteinExistence type="predicted"/>
<dbReference type="Proteomes" id="UP000662074">
    <property type="component" value="Unassembled WGS sequence"/>
</dbReference>
<dbReference type="InterPro" id="IPR021860">
    <property type="entry name" value="Peptidase_S12_Pab87-rel_C"/>
</dbReference>